<proteinExistence type="predicted"/>
<protein>
    <submittedName>
        <fullName evidence="2">Uncharacterized protein</fullName>
    </submittedName>
</protein>
<comment type="caution">
    <text evidence="2">The sequence shown here is derived from an EMBL/GenBank/DDBJ whole genome shotgun (WGS) entry which is preliminary data.</text>
</comment>
<organism evidence="2 3">
    <name type="scientific">Actinokineospora globicatena</name>
    <dbReference type="NCBI Taxonomy" id="103729"/>
    <lineage>
        <taxon>Bacteria</taxon>
        <taxon>Bacillati</taxon>
        <taxon>Actinomycetota</taxon>
        <taxon>Actinomycetes</taxon>
        <taxon>Pseudonocardiales</taxon>
        <taxon>Pseudonocardiaceae</taxon>
        <taxon>Actinokineospora</taxon>
    </lineage>
</organism>
<accession>A0A9W6QID3</accession>
<keyword evidence="3" id="KW-1185">Reference proteome</keyword>
<feature type="region of interest" description="Disordered" evidence="1">
    <location>
        <begin position="106"/>
        <end position="125"/>
    </location>
</feature>
<name>A0A9W6QID3_9PSEU</name>
<dbReference type="EMBL" id="BSSD01000002">
    <property type="protein sequence ID" value="GLW90611.1"/>
    <property type="molecule type" value="Genomic_DNA"/>
</dbReference>
<gene>
    <name evidence="2" type="ORF">Aglo03_14270</name>
</gene>
<evidence type="ECO:0000313" key="3">
    <source>
        <dbReference type="Proteomes" id="UP001165042"/>
    </source>
</evidence>
<dbReference type="AlphaFoldDB" id="A0A9W6QID3"/>
<evidence type="ECO:0000313" key="2">
    <source>
        <dbReference type="EMBL" id="GLW90611.1"/>
    </source>
</evidence>
<dbReference type="Proteomes" id="UP001165042">
    <property type="component" value="Unassembled WGS sequence"/>
</dbReference>
<reference evidence="2" key="1">
    <citation type="submission" date="2023-02" db="EMBL/GenBank/DDBJ databases">
        <title>Actinokineospora globicatena NBRC 15670.</title>
        <authorList>
            <person name="Ichikawa N."/>
            <person name="Sato H."/>
            <person name="Tonouchi N."/>
        </authorList>
    </citation>
    <scope>NUCLEOTIDE SEQUENCE</scope>
    <source>
        <strain evidence="2">NBRC 15670</strain>
    </source>
</reference>
<feature type="compositionally biased region" description="Basic residues" evidence="1">
    <location>
        <begin position="150"/>
        <end position="174"/>
    </location>
</feature>
<feature type="region of interest" description="Disordered" evidence="1">
    <location>
        <begin position="142"/>
        <end position="174"/>
    </location>
</feature>
<sequence length="174" mass="19303">MHNRTLPLPAKETAADSSPAVEVVTKPVWSRSDLGPTAAQIHLWRYRERLAYKVFGGAVAADLSAGVRRWHFDAGRTYAARRLSTLALRTADEGADPALVRTSCSTSSRKWAKRSPPKPSAWSTQSCPTAECARWNERTCTPDSLATSRKPARRNKRCATFAKPKHSLSRRQQS</sequence>
<evidence type="ECO:0000256" key="1">
    <source>
        <dbReference type="SAM" id="MobiDB-lite"/>
    </source>
</evidence>